<dbReference type="EMBL" id="KF024727">
    <property type="protein sequence ID" value="AGT12754.1"/>
    <property type="molecule type" value="Genomic_DNA"/>
</dbReference>
<gene>
    <name evidence="3" type="primary">18</name>
    <name evidence="3" type="ORF">REPROBATE_18</name>
</gene>
<organism evidence="3 4">
    <name type="scientific">Mycobacterium phage Reprobate</name>
    <dbReference type="NCBI Taxonomy" id="1340828"/>
    <lineage>
        <taxon>Viruses</taxon>
        <taxon>Duplodnaviria</taxon>
        <taxon>Heunggongvirae</taxon>
        <taxon>Uroviricota</taxon>
        <taxon>Caudoviricetes</taxon>
        <taxon>Bclasvirinae</taxon>
        <taxon>Acadianvirus</taxon>
        <taxon>Acadianvirus reprobate</taxon>
    </lineage>
</organism>
<dbReference type="GeneID" id="16546864"/>
<dbReference type="Proteomes" id="UP000015555">
    <property type="component" value="Segment"/>
</dbReference>
<keyword evidence="2" id="KW-0812">Transmembrane</keyword>
<evidence type="ECO:0000256" key="1">
    <source>
        <dbReference type="SAM" id="MobiDB-lite"/>
    </source>
</evidence>
<dbReference type="RefSeq" id="YP_008409939.1">
    <property type="nucleotide sequence ID" value="NC_022064.1"/>
</dbReference>
<dbReference type="KEGG" id="vg:16546864"/>
<name>S5XYH2_9CAUD</name>
<proteinExistence type="predicted"/>
<keyword evidence="2" id="KW-1133">Transmembrane helix</keyword>
<evidence type="ECO:0000313" key="4">
    <source>
        <dbReference type="Proteomes" id="UP000015555"/>
    </source>
</evidence>
<protein>
    <submittedName>
        <fullName evidence="3">Uncharacterized protein</fullName>
    </submittedName>
</protein>
<feature type="region of interest" description="Disordered" evidence="1">
    <location>
        <begin position="179"/>
        <end position="199"/>
    </location>
</feature>
<dbReference type="OrthoDB" id="12267at10239"/>
<evidence type="ECO:0000256" key="2">
    <source>
        <dbReference type="SAM" id="Phobius"/>
    </source>
</evidence>
<feature type="compositionally biased region" description="Basic and acidic residues" evidence="1">
    <location>
        <begin position="179"/>
        <end position="190"/>
    </location>
</feature>
<keyword evidence="2" id="KW-0472">Membrane</keyword>
<accession>S5XYH2</accession>
<sequence>MTSVLSLLYSLPFAIGLVVGVAGMKVYQHAQCKIADAHHPLPGGRRRHPAPISRVWVGGFLTVAVLGYVLLQVGQIESRYKGLADNVQRCQVEFQQALVARSKITTENDALSRSRQDLLQEYGRATSLWLSQLVNLPEDIAELPSTDPRVIAWGQAVTRVYSEHALRINTKLNDIGKRQEQLEQDRRDHPLPQATCGVS</sequence>
<feature type="transmembrane region" description="Helical" evidence="2">
    <location>
        <begin position="55"/>
        <end position="71"/>
    </location>
</feature>
<evidence type="ECO:0000313" key="3">
    <source>
        <dbReference type="EMBL" id="AGT12754.1"/>
    </source>
</evidence>
<feature type="transmembrane region" description="Helical" evidence="2">
    <location>
        <begin position="6"/>
        <end position="24"/>
    </location>
</feature>
<reference evidence="4" key="1">
    <citation type="submission" date="2013-05" db="EMBL/GenBank/DDBJ databases">
        <authorList>
            <person name="Gramoney N."/>
            <person name="Khoza Z."/>
            <person name="Mackenzie J.S."/>
            <person name="Masiteng M.B."/>
            <person name="Mhlamvu N.R."/>
            <person name="Moonsamy B."/>
            <person name="Pillay B."/>
            <person name="Larsen M.H."/>
            <person name="Jacobs W.Jr."/>
            <person name="Rubin E.J."/>
            <person name="Kasprowicz V.O."/>
            <person name="Bishai W.R."/>
            <person name="Bowman C.A."/>
            <person name="Russell D.A."/>
            <person name="Jacobs-Sera D."/>
            <person name="Hendrix R.W."/>
            <person name="Hatfull G.F."/>
        </authorList>
    </citation>
    <scope>NUCLEOTIDE SEQUENCE [LARGE SCALE GENOMIC DNA]</scope>
</reference>
<keyword evidence="4" id="KW-1185">Reference proteome</keyword>